<sequence length="568" mass="65967">MKFKSIRTKILLSSLVLFAILLSSFFIIYYISLSHIKSMTISSMESSVEKSANDMNNLLKNMENVAEMVALDSEIQKSLRLPLPETKQDIFKQRLEYNQKILYMKQFSNQIDGIFVLGENGSIFRGSNKSLREEEYRNFDWYKKVVKENESLWIEPNNPSLIIKNLNKPTLSLVFPIQDRISPEIIGVVVVEVLTSTLNDIFIESTIYKGNIYIVNENGNISYSNQENIEEAISLEKIKYEKEDFISKKQIDSNNWELIGFIKKNIVFSELYNIRNNILIIFIIVAIISCTYIWFSANKLTKPIKRIIKNMKIVEKGNFNISLEVESEDEMGVLTTTFNHMVYTIKELIEKEKQQQILLETAELNALQSQINPHFLYNTLDSINWMARLNRLDVVSDMIEALTTVFRVSLSKGKVLIPVKDELSHVEEYMKIQKYRYGDKINFEIDVAEKLLDYTIVKIIFQPLVENSLYHGLININKRGDIKLIGKEYEDKLVFIVEDNGLGMTKEKLKEINNHLKDGIDIKSSSYGIINVQRRLQMTFGEEYGLKYESEIDKGTKVYIELPKIKEN</sequence>
<name>A0AC61MQA7_9FIRM</name>
<keyword evidence="1" id="KW-0808">Transferase</keyword>
<evidence type="ECO:0000313" key="2">
    <source>
        <dbReference type="Proteomes" id="UP000595814"/>
    </source>
</evidence>
<keyword evidence="2" id="KW-1185">Reference proteome</keyword>
<keyword evidence="1" id="KW-0418">Kinase</keyword>
<organism evidence="1 2">
    <name type="scientific">Miniphocaeibacter halophilus</name>
    <dbReference type="NCBI Taxonomy" id="2931922"/>
    <lineage>
        <taxon>Bacteria</taxon>
        <taxon>Bacillati</taxon>
        <taxon>Bacillota</taxon>
        <taxon>Tissierellia</taxon>
        <taxon>Tissierellales</taxon>
        <taxon>Peptoniphilaceae</taxon>
        <taxon>Miniphocaeibacter</taxon>
    </lineage>
</organism>
<gene>
    <name evidence="1" type="ORF">JFY71_10995</name>
</gene>
<accession>A0AC61MQA7</accession>
<proteinExistence type="predicted"/>
<dbReference type="EMBL" id="CP066744">
    <property type="protein sequence ID" value="QQK07791.1"/>
    <property type="molecule type" value="Genomic_DNA"/>
</dbReference>
<evidence type="ECO:0000313" key="1">
    <source>
        <dbReference type="EMBL" id="QQK07791.1"/>
    </source>
</evidence>
<dbReference type="Proteomes" id="UP000595814">
    <property type="component" value="Chromosome"/>
</dbReference>
<reference evidence="1 2" key="1">
    <citation type="journal article" date="2022" name="Int. J. Syst. Evol. Microbiol.">
        <title>Miniphocaeibacter halophilus sp. nov., an ammonium-tolerant acetate-producing bacterium isolated from a biogas system.</title>
        <authorList>
            <person name="Schnurer A."/>
            <person name="Singh A."/>
            <person name="Bi S."/>
            <person name="Qiao W."/>
            <person name="Westerholm M."/>
        </authorList>
    </citation>
    <scope>NUCLEOTIDE SEQUENCE [LARGE SCALE GENOMIC DNA]</scope>
    <source>
        <strain evidence="1 2">AMB_01</strain>
    </source>
</reference>
<protein>
    <submittedName>
        <fullName evidence="1">Sensor histidine kinase</fullName>
    </submittedName>
</protein>